<reference evidence="4" key="1">
    <citation type="submission" date="2011-05" db="EMBL/GenBank/DDBJ databases">
        <authorList>
            <person name="Kuske C.R."/>
            <person name="Challacombe J.F."/>
            <person name="Siddaramappa S."/>
            <person name="Petersen J.M."/>
            <person name="Bruce D.C."/>
        </authorList>
    </citation>
    <scope>NUCLEOTIDE SEQUENCE</scope>
    <source>
        <strain evidence="4">TX077308</strain>
    </source>
</reference>
<evidence type="ECO:0000313" key="4">
    <source>
        <dbReference type="EMBL" id="AEI34945.1"/>
    </source>
</evidence>
<evidence type="ECO:0000313" key="5">
    <source>
        <dbReference type="Proteomes" id="UP000000490"/>
    </source>
</evidence>
<dbReference type="PANTHER" id="PTHR45708:SF49">
    <property type="entry name" value="ENDOCHITINASE"/>
    <property type="match status" value="1"/>
</dbReference>
<dbReference type="RefSeq" id="WP_013921808.1">
    <property type="nucleotide sequence ID" value="NC_015696.1"/>
</dbReference>
<dbReference type="PROSITE" id="PS51910">
    <property type="entry name" value="GH18_2"/>
    <property type="match status" value="1"/>
</dbReference>
<dbReference type="EC" id="3.2.1.14" evidence="4"/>
<organism evidence="4 5">
    <name type="scientific">Francisella salina</name>
    <dbReference type="NCBI Taxonomy" id="573569"/>
    <lineage>
        <taxon>Bacteria</taxon>
        <taxon>Pseudomonadati</taxon>
        <taxon>Pseudomonadota</taxon>
        <taxon>Gammaproteobacteria</taxon>
        <taxon>Thiotrichales</taxon>
        <taxon>Francisellaceae</taxon>
        <taxon>Francisella</taxon>
    </lineage>
</organism>
<gene>
    <name evidence="4" type="ordered locus">F7308_0017</name>
</gene>
<evidence type="ECO:0000259" key="3">
    <source>
        <dbReference type="PROSITE" id="PS51910"/>
    </source>
</evidence>
<dbReference type="InterPro" id="IPR050542">
    <property type="entry name" value="Glycosyl_Hydrlase18_Chitinase"/>
</dbReference>
<dbReference type="PANTHER" id="PTHR45708">
    <property type="entry name" value="ENDOCHITINASE"/>
    <property type="match status" value="1"/>
</dbReference>
<feature type="domain" description="GH18" evidence="3">
    <location>
        <begin position="42"/>
        <end position="343"/>
    </location>
</feature>
<name>A0ABN3ZMN8_FRAST</name>
<dbReference type="EMBL" id="CP002872">
    <property type="protein sequence ID" value="AEI34945.1"/>
    <property type="molecule type" value="Genomic_DNA"/>
</dbReference>
<protein>
    <submittedName>
        <fullName evidence="4">Chitinase</fullName>
        <ecNumber evidence="4">3.2.1.14</ecNumber>
    </submittedName>
</protein>
<keyword evidence="2 4" id="KW-0326">Glycosidase</keyword>
<dbReference type="GO" id="GO:0008843">
    <property type="term" value="F:endochitinase activity"/>
    <property type="evidence" value="ECO:0007669"/>
    <property type="project" value="UniProtKB-EC"/>
</dbReference>
<proteinExistence type="predicted"/>
<keyword evidence="1 4" id="KW-0378">Hydrolase</keyword>
<dbReference type="InterPro" id="IPR017853">
    <property type="entry name" value="GH"/>
</dbReference>
<dbReference type="Proteomes" id="UP000000490">
    <property type="component" value="Chromosome"/>
</dbReference>
<evidence type="ECO:0000256" key="1">
    <source>
        <dbReference type="ARBA" id="ARBA00022801"/>
    </source>
</evidence>
<dbReference type="Gene3D" id="3.20.20.80">
    <property type="entry name" value="Glycosidases"/>
    <property type="match status" value="2"/>
</dbReference>
<dbReference type="InterPro" id="IPR001223">
    <property type="entry name" value="Glyco_hydro18_cat"/>
</dbReference>
<keyword evidence="5" id="KW-1185">Reference proteome</keyword>
<sequence>MRRFFTLFLVFLFITPIYLVAQPRESINIDKTDSSLNLLPKKIIAGFLDIRTPNSTSRVDIEKARSDGYNVIIIAYGEVYNTDIGFYSSNSTSIQTTIDKIKEAKKTGMKVLLAVGGIPNTFHPDINKLGKDPIILGKQASSFDVNLLAKNIVTFLHENDIDGIVFSLRKSTYPEFLSQLLSDIKKLDTNIVISVEPQINDYKLVTTGKSNDYDKAIESGSIDYLFMQEYNNPPQYDPEFISNSYLEVMNNTDIPSQTKIIISEPTNAISGGANTIYHPKGNATISLNTKEAVKLMLPEFEKLKFKPRFAGVAGWSLNTDYAADLYGDSYSNPGAFARYLKACIYDNICAQIYNTKKSPVIAGFLPLWGSNNFNALNESMDTTPVDIKMPKNEEYCDQNPEVCKYNLIIVAAVTYTKNGDFKILFKNRNDSSIDKIYSPSELKDFISYMKSKGKHILVSFEDDNSSINWQTVNLDNLVKTINEYGFNGINFDLSDKAIPKNEKDAQIIASKINKLITVLKQNNNNLWLTFSPEWEYIVAPLAKSGVDNIYSNNAYIQMLEDIGMSNINYILLDTFSEDISLAILSFSKHKNGQFTKISPSDSYAKFIASLAWALTTQEGFKANEPKYEIDKPINIPANKLVFMIPATEGISSKRNIYTLSNTDINEAINLMKKNRASFAGFALWSMDFDATNIKVLNYKHIPWSTTNLIANIHLPPIVSTNISTSKYLKKVFGQNQSNNMNIIIYPDQIGSYDENTVVNFAGKVYRCKPTLDFKLCNDEIYIPGGLYGDLAWKELQLKKDSNIGNKRSYRLKSGEIPNYPKGIGDYKTGQIVNVANKRFECQQQLYCNDPLYNPIEKKGFLAWNDVSNTFFDINNNQDITPEGVDYIYPNNIKDYKGGTIVAVGKELYRCNLGIESNLCSLKAYKPTGKYGIDAWTKVNIYK</sequence>
<dbReference type="SUPFAM" id="SSF51445">
    <property type="entry name" value="(Trans)glycosidases"/>
    <property type="match status" value="2"/>
</dbReference>
<dbReference type="Pfam" id="PF00704">
    <property type="entry name" value="Glyco_hydro_18"/>
    <property type="match status" value="1"/>
</dbReference>
<evidence type="ECO:0000256" key="2">
    <source>
        <dbReference type="ARBA" id="ARBA00023295"/>
    </source>
</evidence>
<accession>A0ABN3ZMN8</accession>